<dbReference type="InterPro" id="IPR039448">
    <property type="entry name" value="Beta_helix"/>
</dbReference>
<sequence length="318" mass="33247">MNKKICQRVFIPILFAVSYFFMSVAALAVQCGDTIVTPTVLLQDLSCDITPANPVAVTVVGPAGSLTLLNSEISCSNINPNAADPAGVVLLGVGARLSGGKISNCPDAVRVAGNGFHAVFGTKITNSVRYGILIESKNNTVTQASITFSGIDGVVLDSSDNTVIESQISHSNLDGITILNDNNHILSNILDSNGNDGLQIFGDNNRVTNNNFENNGASGINGTAADLSIFSQNFIKGSGQNGLEIRGVDNLISQNISLENGISGILMANNPDTTNVIVGNFALDNLFDLVDVNDPGDCSADNIWLDNTFVTASPPCLD</sequence>
<dbReference type="EMBL" id="JBGMEK010000006">
    <property type="protein sequence ID" value="MFA0810246.1"/>
    <property type="molecule type" value="Genomic_DNA"/>
</dbReference>
<feature type="domain" description="Right handed beta helix" evidence="2">
    <location>
        <begin position="153"/>
        <end position="280"/>
    </location>
</feature>
<dbReference type="SMART" id="SM00710">
    <property type="entry name" value="PbH1"/>
    <property type="match status" value="5"/>
</dbReference>
<evidence type="ECO:0000313" key="3">
    <source>
        <dbReference type="EMBL" id="MFA0810246.1"/>
    </source>
</evidence>
<gene>
    <name evidence="3" type="ORF">ACCI49_04875</name>
</gene>
<dbReference type="Pfam" id="PF13229">
    <property type="entry name" value="Beta_helix"/>
    <property type="match status" value="1"/>
</dbReference>
<dbReference type="RefSeq" id="WP_371837853.1">
    <property type="nucleotide sequence ID" value="NZ_JBGMEK010000006.1"/>
</dbReference>
<dbReference type="Proteomes" id="UP001569428">
    <property type="component" value="Unassembled WGS sequence"/>
</dbReference>
<dbReference type="Gene3D" id="2.160.20.10">
    <property type="entry name" value="Single-stranded right-handed beta-helix, Pectin lyase-like"/>
    <property type="match status" value="1"/>
</dbReference>
<keyword evidence="1" id="KW-0732">Signal</keyword>
<dbReference type="InterPro" id="IPR006626">
    <property type="entry name" value="PbH1"/>
</dbReference>
<organism evidence="3 4">
    <name type="scientific">Microbulbifer epialgicus</name>
    <dbReference type="NCBI Taxonomy" id="393907"/>
    <lineage>
        <taxon>Bacteria</taxon>
        <taxon>Pseudomonadati</taxon>
        <taxon>Pseudomonadota</taxon>
        <taxon>Gammaproteobacteria</taxon>
        <taxon>Cellvibrionales</taxon>
        <taxon>Microbulbiferaceae</taxon>
        <taxon>Microbulbifer</taxon>
    </lineage>
</organism>
<protein>
    <submittedName>
        <fullName evidence="3">Right-handed parallel beta-helix repeat-containing protein</fullName>
    </submittedName>
</protein>
<evidence type="ECO:0000259" key="2">
    <source>
        <dbReference type="Pfam" id="PF13229"/>
    </source>
</evidence>
<dbReference type="InterPro" id="IPR012334">
    <property type="entry name" value="Pectin_lyas_fold"/>
</dbReference>
<proteinExistence type="predicted"/>
<evidence type="ECO:0000256" key="1">
    <source>
        <dbReference type="SAM" id="SignalP"/>
    </source>
</evidence>
<keyword evidence="4" id="KW-1185">Reference proteome</keyword>
<accession>A0ABV4NWA9</accession>
<evidence type="ECO:0000313" key="4">
    <source>
        <dbReference type="Proteomes" id="UP001569428"/>
    </source>
</evidence>
<dbReference type="InterPro" id="IPR011050">
    <property type="entry name" value="Pectin_lyase_fold/virulence"/>
</dbReference>
<comment type="caution">
    <text evidence="3">The sequence shown here is derived from an EMBL/GenBank/DDBJ whole genome shotgun (WGS) entry which is preliminary data.</text>
</comment>
<dbReference type="SUPFAM" id="SSF51126">
    <property type="entry name" value="Pectin lyase-like"/>
    <property type="match status" value="1"/>
</dbReference>
<feature type="chain" id="PRO_5045100616" evidence="1">
    <location>
        <begin position="29"/>
        <end position="318"/>
    </location>
</feature>
<name>A0ABV4NWA9_9GAMM</name>
<feature type="signal peptide" evidence="1">
    <location>
        <begin position="1"/>
        <end position="28"/>
    </location>
</feature>
<reference evidence="3 4" key="1">
    <citation type="submission" date="2024-08" db="EMBL/GenBank/DDBJ databases">
        <authorList>
            <person name="Ishaq N."/>
        </authorList>
    </citation>
    <scope>NUCLEOTIDE SEQUENCE [LARGE SCALE GENOMIC DNA]</scope>
    <source>
        <strain evidence="3 4">DSM 18651</strain>
    </source>
</reference>